<reference evidence="1" key="1">
    <citation type="journal article" date="2023" name="GigaByte">
        <title>Genome assembly of the bearded iris, Iris pallida Lam.</title>
        <authorList>
            <person name="Bruccoleri R.E."/>
            <person name="Oakeley E.J."/>
            <person name="Faust A.M.E."/>
            <person name="Altorfer M."/>
            <person name="Dessus-Babus S."/>
            <person name="Burckhardt D."/>
            <person name="Oertli M."/>
            <person name="Naumann U."/>
            <person name="Petersen F."/>
            <person name="Wong J."/>
        </authorList>
    </citation>
    <scope>NUCLEOTIDE SEQUENCE</scope>
    <source>
        <strain evidence="1">GSM-AAB239-AS_SAM_17_03QT</strain>
    </source>
</reference>
<name>A0AAX6G4I0_IRIPA</name>
<protein>
    <submittedName>
        <fullName evidence="1">Uncharacterized protein</fullName>
    </submittedName>
</protein>
<keyword evidence="2" id="KW-1185">Reference proteome</keyword>
<organism evidence="1 2">
    <name type="scientific">Iris pallida</name>
    <name type="common">Sweet iris</name>
    <dbReference type="NCBI Taxonomy" id="29817"/>
    <lineage>
        <taxon>Eukaryota</taxon>
        <taxon>Viridiplantae</taxon>
        <taxon>Streptophyta</taxon>
        <taxon>Embryophyta</taxon>
        <taxon>Tracheophyta</taxon>
        <taxon>Spermatophyta</taxon>
        <taxon>Magnoliopsida</taxon>
        <taxon>Liliopsida</taxon>
        <taxon>Asparagales</taxon>
        <taxon>Iridaceae</taxon>
        <taxon>Iridoideae</taxon>
        <taxon>Irideae</taxon>
        <taxon>Iris</taxon>
    </lineage>
</organism>
<gene>
    <name evidence="1" type="ORF">M6B38_383475</name>
</gene>
<comment type="caution">
    <text evidence="1">The sequence shown here is derived from an EMBL/GenBank/DDBJ whole genome shotgun (WGS) entry which is preliminary data.</text>
</comment>
<dbReference type="AlphaFoldDB" id="A0AAX6G4I0"/>
<evidence type="ECO:0000313" key="1">
    <source>
        <dbReference type="EMBL" id="KAJ6823550.1"/>
    </source>
</evidence>
<dbReference type="Proteomes" id="UP001140949">
    <property type="component" value="Unassembled WGS sequence"/>
</dbReference>
<reference evidence="1" key="2">
    <citation type="submission" date="2023-04" db="EMBL/GenBank/DDBJ databases">
        <authorList>
            <person name="Bruccoleri R.E."/>
            <person name="Oakeley E.J."/>
            <person name="Faust A.-M."/>
            <person name="Dessus-Babus S."/>
            <person name="Altorfer M."/>
            <person name="Burckhardt D."/>
            <person name="Oertli M."/>
            <person name="Naumann U."/>
            <person name="Petersen F."/>
            <person name="Wong J."/>
        </authorList>
    </citation>
    <scope>NUCLEOTIDE SEQUENCE</scope>
    <source>
        <strain evidence="1">GSM-AAB239-AS_SAM_17_03QT</strain>
        <tissue evidence="1">Leaf</tissue>
    </source>
</reference>
<dbReference type="EMBL" id="JANAVB010022704">
    <property type="protein sequence ID" value="KAJ6823550.1"/>
    <property type="molecule type" value="Genomic_DNA"/>
</dbReference>
<evidence type="ECO:0000313" key="2">
    <source>
        <dbReference type="Proteomes" id="UP001140949"/>
    </source>
</evidence>
<sequence length="40" mass="4897">MNPYQIHRTKNVHVEPLFTCSKINFETPWDLWKEEVGNFF</sequence>
<accession>A0AAX6G4I0</accession>
<proteinExistence type="predicted"/>